<organism evidence="1 2">
    <name type="scientific">Ditylenchus dipsaci</name>
    <dbReference type="NCBI Taxonomy" id="166011"/>
    <lineage>
        <taxon>Eukaryota</taxon>
        <taxon>Metazoa</taxon>
        <taxon>Ecdysozoa</taxon>
        <taxon>Nematoda</taxon>
        <taxon>Chromadorea</taxon>
        <taxon>Rhabditida</taxon>
        <taxon>Tylenchina</taxon>
        <taxon>Tylenchomorpha</taxon>
        <taxon>Sphaerularioidea</taxon>
        <taxon>Anguinidae</taxon>
        <taxon>Anguininae</taxon>
        <taxon>Ditylenchus</taxon>
    </lineage>
</organism>
<accession>A0A915D8X3</accession>
<proteinExistence type="predicted"/>
<protein>
    <submittedName>
        <fullName evidence="2">Uncharacterized protein</fullName>
    </submittedName>
</protein>
<evidence type="ECO:0000313" key="2">
    <source>
        <dbReference type="WBParaSite" id="jg16682"/>
    </source>
</evidence>
<reference evidence="2" key="1">
    <citation type="submission" date="2022-11" db="UniProtKB">
        <authorList>
            <consortium name="WormBaseParasite"/>
        </authorList>
    </citation>
    <scope>IDENTIFICATION</scope>
</reference>
<sequence length="69" mass="7992">MDVNQFQQFMVVQQQAMAQQQQQHQEEMAQQQAAMAQMLNIINEAVYKVYRQSEGQRKDSGGQALMVPF</sequence>
<keyword evidence="1" id="KW-1185">Reference proteome</keyword>
<evidence type="ECO:0000313" key="1">
    <source>
        <dbReference type="Proteomes" id="UP000887574"/>
    </source>
</evidence>
<name>A0A915D8X3_9BILA</name>
<dbReference type="WBParaSite" id="jg16682">
    <property type="protein sequence ID" value="jg16682"/>
    <property type="gene ID" value="jg16682"/>
</dbReference>
<dbReference type="AlphaFoldDB" id="A0A915D8X3"/>
<dbReference type="Proteomes" id="UP000887574">
    <property type="component" value="Unplaced"/>
</dbReference>